<evidence type="ECO:0000313" key="3">
    <source>
        <dbReference type="EMBL" id="MED6120473.1"/>
    </source>
</evidence>
<dbReference type="EMBL" id="JASCZI010030277">
    <property type="protein sequence ID" value="MED6120473.1"/>
    <property type="molecule type" value="Genomic_DNA"/>
</dbReference>
<dbReference type="InterPro" id="IPR011320">
    <property type="entry name" value="RNase_H1_N"/>
</dbReference>
<dbReference type="InterPro" id="IPR037056">
    <property type="entry name" value="RNase_H1_N_sf"/>
</dbReference>
<evidence type="ECO:0000259" key="2">
    <source>
        <dbReference type="Pfam" id="PF01693"/>
    </source>
</evidence>
<dbReference type="SUPFAM" id="SSF55658">
    <property type="entry name" value="L9 N-domain-like"/>
    <property type="match status" value="1"/>
</dbReference>
<dbReference type="InterPro" id="IPR009027">
    <property type="entry name" value="Ribosomal_bL9/RNase_H1_N"/>
</dbReference>
<dbReference type="Gene3D" id="3.40.970.10">
    <property type="entry name" value="Ribonuclease H1, N-terminal domain"/>
    <property type="match status" value="1"/>
</dbReference>
<feature type="domain" description="Ribonuclease H1 N-terminal" evidence="2">
    <location>
        <begin position="7"/>
        <end position="50"/>
    </location>
</feature>
<keyword evidence="4" id="KW-1185">Reference proteome</keyword>
<reference evidence="3 4" key="1">
    <citation type="journal article" date="2023" name="Plants (Basel)">
        <title>Bridging the Gap: Combining Genomics and Transcriptomics Approaches to Understand Stylosanthes scabra, an Orphan Legume from the Brazilian Caatinga.</title>
        <authorList>
            <person name="Ferreira-Neto J.R.C."/>
            <person name="da Silva M.D."/>
            <person name="Binneck E."/>
            <person name="de Melo N.F."/>
            <person name="da Silva R.H."/>
            <person name="de Melo A.L.T.M."/>
            <person name="Pandolfi V."/>
            <person name="Bustamante F.O."/>
            <person name="Brasileiro-Vidal A.C."/>
            <person name="Benko-Iseppon A.M."/>
        </authorList>
    </citation>
    <scope>NUCLEOTIDE SEQUENCE [LARGE SCALE GENOMIC DNA]</scope>
    <source>
        <tissue evidence="3">Leaves</tissue>
    </source>
</reference>
<feature type="region of interest" description="Disordered" evidence="1">
    <location>
        <begin position="49"/>
        <end position="68"/>
    </location>
</feature>
<evidence type="ECO:0000313" key="4">
    <source>
        <dbReference type="Proteomes" id="UP001341840"/>
    </source>
</evidence>
<gene>
    <name evidence="3" type="ORF">PIB30_021142</name>
</gene>
<sequence length="173" mass="19562">MEEGRYPYYAVRVGRATGIFTSWKLAKSLADGHSFCEYKGFKRRSEAETYMNNRPDRSGQARRSGGRNTKTIGEELYASFGRLSVEGGVRRPGEGISSSDSQRNISDMVQMLTRTCGLLHMPPPALVRRDDVIIRLSDLMMLGHPPVHVHALEWDLGCKWGIGYNVCTMYNLW</sequence>
<comment type="caution">
    <text evidence="3">The sequence shown here is derived from an EMBL/GenBank/DDBJ whole genome shotgun (WGS) entry which is preliminary data.</text>
</comment>
<name>A0ABU6R922_9FABA</name>
<proteinExistence type="predicted"/>
<organism evidence="3 4">
    <name type="scientific">Stylosanthes scabra</name>
    <dbReference type="NCBI Taxonomy" id="79078"/>
    <lineage>
        <taxon>Eukaryota</taxon>
        <taxon>Viridiplantae</taxon>
        <taxon>Streptophyta</taxon>
        <taxon>Embryophyta</taxon>
        <taxon>Tracheophyta</taxon>
        <taxon>Spermatophyta</taxon>
        <taxon>Magnoliopsida</taxon>
        <taxon>eudicotyledons</taxon>
        <taxon>Gunneridae</taxon>
        <taxon>Pentapetalae</taxon>
        <taxon>rosids</taxon>
        <taxon>fabids</taxon>
        <taxon>Fabales</taxon>
        <taxon>Fabaceae</taxon>
        <taxon>Papilionoideae</taxon>
        <taxon>50 kb inversion clade</taxon>
        <taxon>dalbergioids sensu lato</taxon>
        <taxon>Dalbergieae</taxon>
        <taxon>Pterocarpus clade</taxon>
        <taxon>Stylosanthes</taxon>
    </lineage>
</organism>
<accession>A0ABU6R922</accession>
<dbReference type="Proteomes" id="UP001341840">
    <property type="component" value="Unassembled WGS sequence"/>
</dbReference>
<protein>
    <recommendedName>
        <fullName evidence="2">Ribonuclease H1 N-terminal domain-containing protein</fullName>
    </recommendedName>
</protein>
<dbReference type="Pfam" id="PF01693">
    <property type="entry name" value="Cauli_VI"/>
    <property type="match status" value="1"/>
</dbReference>
<evidence type="ECO:0000256" key="1">
    <source>
        <dbReference type="SAM" id="MobiDB-lite"/>
    </source>
</evidence>